<evidence type="ECO:0000256" key="1">
    <source>
        <dbReference type="SAM" id="MobiDB-lite"/>
    </source>
</evidence>
<comment type="caution">
    <text evidence="4">The sequence shown here is derived from an EMBL/GenBank/DDBJ whole genome shotgun (WGS) entry which is preliminary data.</text>
</comment>
<keyword evidence="2" id="KW-0812">Transmembrane</keyword>
<feature type="region of interest" description="Disordered" evidence="1">
    <location>
        <begin position="1010"/>
        <end position="1081"/>
    </location>
</feature>
<dbReference type="InterPro" id="IPR013783">
    <property type="entry name" value="Ig-like_fold"/>
</dbReference>
<feature type="transmembrane region" description="Helical" evidence="2">
    <location>
        <begin position="269"/>
        <end position="292"/>
    </location>
</feature>
<evidence type="ECO:0000259" key="3">
    <source>
        <dbReference type="PROSITE" id="PS50093"/>
    </source>
</evidence>
<evidence type="ECO:0000313" key="4">
    <source>
        <dbReference type="EMBL" id="RRB06904.1"/>
    </source>
</evidence>
<feature type="compositionally biased region" description="Polar residues" evidence="1">
    <location>
        <begin position="1010"/>
        <end position="1037"/>
    </location>
</feature>
<accession>A0A3P1C275</accession>
<protein>
    <submittedName>
        <fullName evidence="4">DUF2278 family protein</fullName>
    </submittedName>
</protein>
<keyword evidence="2" id="KW-0472">Membrane</keyword>
<keyword evidence="2" id="KW-1133">Transmembrane helix</keyword>
<dbReference type="Proteomes" id="UP000271925">
    <property type="component" value="Unassembled WGS sequence"/>
</dbReference>
<dbReference type="RefSeq" id="WP_124870837.1">
    <property type="nucleotide sequence ID" value="NZ_RQJO01000007.1"/>
</dbReference>
<evidence type="ECO:0000313" key="5">
    <source>
        <dbReference type="Proteomes" id="UP000271925"/>
    </source>
</evidence>
<name>A0A3P1C275_9BACT</name>
<dbReference type="EMBL" id="RQJO01000007">
    <property type="protein sequence ID" value="RRB06904.1"/>
    <property type="molecule type" value="Genomic_DNA"/>
</dbReference>
<reference evidence="4 5" key="1">
    <citation type="submission" date="2018-11" db="EMBL/GenBank/DDBJ databases">
        <authorList>
            <person name="Zhou Z."/>
            <person name="Wang G."/>
        </authorList>
    </citation>
    <scope>NUCLEOTIDE SEQUENCE [LARGE SCALE GENOMIC DNA]</scope>
    <source>
        <strain evidence="4 5">KCTC52004</strain>
    </source>
</reference>
<feature type="transmembrane region" description="Helical" evidence="2">
    <location>
        <begin position="113"/>
        <end position="134"/>
    </location>
</feature>
<feature type="compositionally biased region" description="Polar residues" evidence="1">
    <location>
        <begin position="1045"/>
        <end position="1056"/>
    </location>
</feature>
<feature type="domain" description="PKD" evidence="3">
    <location>
        <begin position="160"/>
        <end position="231"/>
    </location>
</feature>
<dbReference type="InterPro" id="IPR000601">
    <property type="entry name" value="PKD_dom"/>
</dbReference>
<proteinExistence type="predicted"/>
<sequence length="1359" mass="153677">MTPETLSRPLPLGELLEQLRLEGFAVTPDVYDRCFRVADACFPSGFVTSGDEIRQARQLQELKELLGPVVARSDSEQEKFGVFFEQLVARSSLSINHQRIDRQPTVPEKPDHLLTWFAGSLFAFIVLIFSLYYYNHQKKKKETEKVIPPASPGSVTTAINPNCVLKVRVKSIEGNTVTFSNQSPGVQLGYTYDWSFNDGTRLTQTNANEVVHRFVELNAATLATISVTNAGCNQTIQITNIYRDNRPALPAFPLINAPPYLQSTYTLNWGLLLLILLTGTGIIALLAYRFLFPKRILESSEKPPYFLTFPDQDKTIKVSESMNVWARQLNQRDEGQRRVMDISRTIRATARLGGYPSIFYQQIKLRPRYLVLIDNRSTFHQQARLYAYLGNVLMDSEVELETLFFNADPRTCWSEKYPKGIAITDLYRQYRNAYLVVLSEGIRLIDYDKGTVTAWVSNLLCDWEKRAILTPVYPENWTYIEAILARFFIVLPATPDGQLLLREFFQADEPPTFTELRRRFQVDNDEAGNRGFFNKSADQLSVADIDRFLDQPFANENPTEQEKTILKQWAHATAVYPTPTWEMTLAIGKAIEQHYQTDSLVTTTNLLKITTLPWLRQNRIPSQLRQELLNGFAGFPSDLKAAIHRDVLELLESVQTAPGSLAEEERELHTYEVMLTDENRRREGLWKLAPFQQAGLITDKRVVREVVAQSRRTRVAYLLGMTFIAVFIFSWIYRILPLQTNDPLPDAGLIQSLYSKTDSLKTDSATIYNNLAVSITSQRLQDTVYVNEIQKNSKLIGHPFPISEPYGTASFAPSSEKEMYTLKLAFLTASLRHRLTFEALYNLHALRYSYGRYQDSIPGRNFVAVVQAVSPMIEVPRIVAPTSWFSAPGFIPKDSALIAYLNLLNQNLSVDSTIRQIGRLDSYGANMRKYGNLPQPDPGAIAKARQAARFDHIHLFLPDAPISSNTTRLRFPGLYLPKSKLDSLARIEAARIKLYFSAYDRAAVIPESVPANSVSNAPGRATTTIKPVTSGRTTSKSPARKKNRTPVQRPTPTKTDSYPAPAKSASENTPATATPDKQPTLNVTQTDTAANRPIQQPTQYSIQQLTRSIPGEYGVLIGVVKQTRMVNNTLFLLVTANNEDYQVRIGNENTTAYAPSADAPVIAMATNEEVRKIPAYQKFYSQKPGFYKLEKNSRSGALDYLRTGGSYTDFKVSEGLSLPALTKFMMVFRQLNFFDWEIYKLIKAFVFKEIGYTNFNTNRETATADLQSLIKSQTRIYVWGSRWQPVSNESNFKLKTGFNEIRYVHMNQGYFSPNDNVNAPWQDGGLMLESSDLRAIAIRFSSQSRTVDSNGDPTKPSAK</sequence>
<dbReference type="Gene3D" id="2.60.40.10">
    <property type="entry name" value="Immunoglobulins"/>
    <property type="match status" value="1"/>
</dbReference>
<dbReference type="InterPro" id="IPR019268">
    <property type="entry name" value="DUF2278"/>
</dbReference>
<evidence type="ECO:0000256" key="2">
    <source>
        <dbReference type="SAM" id="Phobius"/>
    </source>
</evidence>
<dbReference type="Pfam" id="PF10042">
    <property type="entry name" value="DUF2278"/>
    <property type="match status" value="1"/>
</dbReference>
<organism evidence="4 5">
    <name type="scientific">Larkinella rosea</name>
    <dbReference type="NCBI Taxonomy" id="2025312"/>
    <lineage>
        <taxon>Bacteria</taxon>
        <taxon>Pseudomonadati</taxon>
        <taxon>Bacteroidota</taxon>
        <taxon>Cytophagia</taxon>
        <taxon>Cytophagales</taxon>
        <taxon>Spirosomataceae</taxon>
        <taxon>Larkinella</taxon>
    </lineage>
</organism>
<dbReference type="OrthoDB" id="901146at2"/>
<gene>
    <name evidence="4" type="ORF">EHT25_03705</name>
</gene>
<feature type="compositionally biased region" description="Polar residues" evidence="1">
    <location>
        <begin position="1065"/>
        <end position="1081"/>
    </location>
</feature>
<dbReference type="PROSITE" id="PS50093">
    <property type="entry name" value="PKD"/>
    <property type="match status" value="1"/>
</dbReference>
<keyword evidence="5" id="KW-1185">Reference proteome</keyword>